<organism evidence="4 5">
    <name type="scientific">Eleusine coracana subsp. coracana</name>
    <dbReference type="NCBI Taxonomy" id="191504"/>
    <lineage>
        <taxon>Eukaryota</taxon>
        <taxon>Viridiplantae</taxon>
        <taxon>Streptophyta</taxon>
        <taxon>Embryophyta</taxon>
        <taxon>Tracheophyta</taxon>
        <taxon>Spermatophyta</taxon>
        <taxon>Magnoliopsida</taxon>
        <taxon>Liliopsida</taxon>
        <taxon>Poales</taxon>
        <taxon>Poaceae</taxon>
        <taxon>PACMAD clade</taxon>
        <taxon>Chloridoideae</taxon>
        <taxon>Cynodonteae</taxon>
        <taxon>Eleusininae</taxon>
        <taxon>Eleusine</taxon>
    </lineage>
</organism>
<evidence type="ECO:0000259" key="2">
    <source>
        <dbReference type="Pfam" id="PF11443"/>
    </source>
</evidence>
<dbReference type="PIRSF" id="PIRSF015417">
    <property type="entry name" value="T31B5_30_vWA"/>
    <property type="match status" value="1"/>
</dbReference>
<dbReference type="Pfam" id="PF25043">
    <property type="entry name" value="DUF7788"/>
    <property type="match status" value="1"/>
</dbReference>
<name>A0AAV5FTH9_ELECO</name>
<evidence type="ECO:0000259" key="3">
    <source>
        <dbReference type="Pfam" id="PF25043"/>
    </source>
</evidence>
<accession>A0AAV5FTH9</accession>
<dbReference type="AlphaFoldDB" id="A0AAV5FTH9"/>
<dbReference type="PANTHER" id="PTHR31373">
    <property type="entry name" value="OS06G0652100 PROTEIN"/>
    <property type="match status" value="1"/>
</dbReference>
<feature type="region of interest" description="Disordered" evidence="1">
    <location>
        <begin position="169"/>
        <end position="192"/>
    </location>
</feature>
<dbReference type="Gene3D" id="3.40.50.410">
    <property type="entry name" value="von Willebrand factor, type A domain"/>
    <property type="match status" value="1"/>
</dbReference>
<comment type="caution">
    <text evidence="4">The sequence shown here is derived from an EMBL/GenBank/DDBJ whole genome shotgun (WGS) entry which is preliminary data.</text>
</comment>
<evidence type="ECO:0000313" key="4">
    <source>
        <dbReference type="EMBL" id="GJN38984.1"/>
    </source>
</evidence>
<sequence length="620" mass="69088">MAAAAPCRRAAVPYTLAGPPSKYLRQAVDANFNNPSNCNPPPGRRLTANGSPTFVSSGDPCLDFFFHVVPGTPTPTVASLLAAAWTAEPLTALRLACNLRGVRDTGKADRGGFYAAALWMHACHPATLALNARSIAEFGYLKDLPEILRRIIHDSKRPRELLRFQLSSSPPQRATGYGDGWGEEEEGEQRVGLNSQKEMMDRKAEIADKLRKKHAELALRGLDRYNRDPAYRFLHDRTADLFAELLAEDMKNLANGNLYAISLAGKWCPSKRSCHDRSTLLNEAIARRLFPRGSAPDLPVDMAEDHYVFRIRSRLRTEVLTPLRKALVLPEIFTTSRAWGQLAYPRVASVAMRDYRKLFLKHDAERFQQYLEDVQAGKAKIAAGALLPHEIVAAVDGNGVADLQWDRVVSDMRALGTLSNCIAVCDVSGSMHGVPMDVAVALGLLVSELSDEPWRNRVITFSARPQLHLVTGNTLREKTQFIRRMNWMMNTDFQAVFDQLLGVAVAGNLAPERMVRKVFVFSDMEFDKASVRPWETDYEAITRKFTEAGYGEAVPEIVFWNLRDSRSVPVTAQQKGVALVRGFSKNMVKLFLDGDGIVSPRVIMEKVISGPEYQKLVVYD</sequence>
<dbReference type="EMBL" id="BQKI01000097">
    <property type="protein sequence ID" value="GJN38984.1"/>
    <property type="molecule type" value="Genomic_DNA"/>
</dbReference>
<evidence type="ECO:0000313" key="5">
    <source>
        <dbReference type="Proteomes" id="UP001054889"/>
    </source>
</evidence>
<dbReference type="SUPFAM" id="SSF53300">
    <property type="entry name" value="vWA-like"/>
    <property type="match status" value="1"/>
</dbReference>
<keyword evidence="5" id="KW-1185">Reference proteome</keyword>
<dbReference type="InterPro" id="IPR036465">
    <property type="entry name" value="vWFA_dom_sf"/>
</dbReference>
<dbReference type="InterPro" id="IPR058580">
    <property type="entry name" value="DUF2828"/>
</dbReference>
<reference evidence="4" key="2">
    <citation type="submission" date="2021-12" db="EMBL/GenBank/DDBJ databases">
        <title>Resequencing data analysis of finger millet.</title>
        <authorList>
            <person name="Hatakeyama M."/>
            <person name="Aluri S."/>
            <person name="Balachadran M.T."/>
            <person name="Sivarajan S.R."/>
            <person name="Poveda L."/>
            <person name="Shimizu-Inatsugi R."/>
            <person name="Schlapbach R."/>
            <person name="Sreeman S.M."/>
            <person name="Shimizu K.K."/>
        </authorList>
    </citation>
    <scope>NUCLEOTIDE SEQUENCE</scope>
</reference>
<dbReference type="CDD" id="cd00198">
    <property type="entry name" value="vWFA"/>
    <property type="match status" value="1"/>
</dbReference>
<dbReference type="Proteomes" id="UP001054889">
    <property type="component" value="Unassembled WGS sequence"/>
</dbReference>
<dbReference type="InterPro" id="IPR011205">
    <property type="entry name" value="UCP015417_vWA"/>
</dbReference>
<gene>
    <name evidence="4" type="primary">gb28072</name>
    <name evidence="4" type="ORF">PR202_gb28072</name>
</gene>
<dbReference type="PANTHER" id="PTHR31373:SF17">
    <property type="entry name" value="OS06G0652100 PROTEIN"/>
    <property type="match status" value="1"/>
</dbReference>
<reference evidence="4" key="1">
    <citation type="journal article" date="2018" name="DNA Res.">
        <title>Multiple hybrid de novo genome assembly of finger millet, an orphan allotetraploid crop.</title>
        <authorList>
            <person name="Hatakeyama M."/>
            <person name="Aluri S."/>
            <person name="Balachadran M.T."/>
            <person name="Sivarajan S.R."/>
            <person name="Patrignani A."/>
            <person name="Gruter S."/>
            <person name="Poveda L."/>
            <person name="Shimizu-Inatsugi R."/>
            <person name="Baeten J."/>
            <person name="Francoijs K.J."/>
            <person name="Nataraja K.N."/>
            <person name="Reddy Y.A.N."/>
            <person name="Phadnis S."/>
            <person name="Ravikumar R.L."/>
            <person name="Schlapbach R."/>
            <person name="Sreeman S.M."/>
            <person name="Shimizu K.K."/>
        </authorList>
    </citation>
    <scope>NUCLEOTIDE SEQUENCE</scope>
</reference>
<evidence type="ECO:0000256" key="1">
    <source>
        <dbReference type="SAM" id="MobiDB-lite"/>
    </source>
</evidence>
<feature type="domain" description="DUF2828" evidence="2">
    <location>
        <begin position="47"/>
        <end position="418"/>
    </location>
</feature>
<feature type="domain" description="DUF7788" evidence="3">
    <location>
        <begin position="420"/>
        <end position="598"/>
    </location>
</feature>
<protein>
    <submittedName>
        <fullName evidence="4">Uncharacterized protein</fullName>
    </submittedName>
</protein>
<dbReference type="Pfam" id="PF11443">
    <property type="entry name" value="DUF2828"/>
    <property type="match status" value="1"/>
</dbReference>
<proteinExistence type="predicted"/>
<dbReference type="InterPro" id="IPR056690">
    <property type="entry name" value="DUF7788"/>
</dbReference>